<dbReference type="InterPro" id="IPR031415">
    <property type="entry name" value="Rrg8"/>
</dbReference>
<evidence type="ECO:0000256" key="2">
    <source>
        <dbReference type="ARBA" id="ARBA00004173"/>
    </source>
</evidence>
<dbReference type="HOGENOM" id="CLU_090059_0_0_1"/>
<gene>
    <name evidence="6" type="primary">KNAG0A07650</name>
    <name evidence="6" type="ordered locus">KNAG_0A07650</name>
</gene>
<dbReference type="AlphaFoldDB" id="J7RFV1"/>
<dbReference type="EMBL" id="HE978314">
    <property type="protein sequence ID" value="CCK68418.1"/>
    <property type="molecule type" value="Genomic_DNA"/>
</dbReference>
<reference evidence="7" key="2">
    <citation type="submission" date="2012-08" db="EMBL/GenBank/DDBJ databases">
        <title>Genome sequence of Kazachstania naganishii.</title>
        <authorList>
            <person name="Gordon J.L."/>
            <person name="Armisen D."/>
            <person name="Proux-Wera E."/>
            <person name="OhEigeartaigh S.S."/>
            <person name="Byrne K.P."/>
            <person name="Wolfe K.H."/>
        </authorList>
    </citation>
    <scope>NUCLEOTIDE SEQUENCE [LARGE SCALE GENOMIC DNA]</scope>
    <source>
        <strain evidence="7">ATCC MYA-139 / BCRC 22969 / CBS 8797 / CCRC 22969 / KCTC 17520 / NBRC 10181 / NCYC 3082</strain>
    </source>
</reference>
<keyword evidence="5" id="KW-0496">Mitochondrion</keyword>
<evidence type="ECO:0000256" key="1">
    <source>
        <dbReference type="ARBA" id="ARBA00003548"/>
    </source>
</evidence>
<dbReference type="eggNOG" id="ENOG502S46Y">
    <property type="taxonomic scope" value="Eukaryota"/>
</dbReference>
<reference evidence="6 7" key="1">
    <citation type="journal article" date="2011" name="Proc. Natl. Acad. Sci. U.S.A.">
        <title>Evolutionary erosion of yeast sex chromosomes by mating-type switching accidents.</title>
        <authorList>
            <person name="Gordon J.L."/>
            <person name="Armisen D."/>
            <person name="Proux-Wera E."/>
            <person name="Oheigeartaigh S.S."/>
            <person name="Byrne K.P."/>
            <person name="Wolfe K.H."/>
        </authorList>
    </citation>
    <scope>NUCLEOTIDE SEQUENCE [LARGE SCALE GENOMIC DNA]</scope>
    <source>
        <strain evidence="7">ATCC MYA-139 / BCRC 22969 / CBS 8797 / CCRC 22969 / KCTC 17520 / NBRC 10181 / NCYC 3082</strain>
    </source>
</reference>
<name>J7RFV1_HUIN7</name>
<comment type="function">
    <text evidence="1">Required for respiratory activity and maintenance and expression of the mitochondrial genome.</text>
</comment>
<dbReference type="OrthoDB" id="4035333at2759"/>
<accession>J7RFV1</accession>
<evidence type="ECO:0000313" key="7">
    <source>
        <dbReference type="Proteomes" id="UP000006310"/>
    </source>
</evidence>
<keyword evidence="7" id="KW-1185">Reference proteome</keyword>
<evidence type="ECO:0000313" key="6">
    <source>
        <dbReference type="EMBL" id="CCK68418.1"/>
    </source>
</evidence>
<evidence type="ECO:0000256" key="4">
    <source>
        <dbReference type="ARBA" id="ARBA00013944"/>
    </source>
</evidence>
<comment type="subcellular location">
    <subcellularLocation>
        <location evidence="2">Mitochondrion</location>
    </subcellularLocation>
</comment>
<proteinExistence type="inferred from homology"/>
<dbReference type="GO" id="GO:0005739">
    <property type="term" value="C:mitochondrion"/>
    <property type="evidence" value="ECO:0007669"/>
    <property type="project" value="UniProtKB-SubCell"/>
</dbReference>
<dbReference type="Proteomes" id="UP000006310">
    <property type="component" value="Chromosome 1"/>
</dbReference>
<dbReference type="RefSeq" id="XP_022462664.1">
    <property type="nucleotide sequence ID" value="XM_022611235.1"/>
</dbReference>
<comment type="similarity">
    <text evidence="3">Belongs to the RRG8 family.</text>
</comment>
<dbReference type="OMA" id="FHRWAGK"/>
<sequence>MPISEQLYKSILLSRKSKRLPPSKVAAVASPLLTNFEKWSGKKIRLNLGKVEFENLSENLFAQVLSSPNRLDRISRLKMPSDLLLQMKLDLSECSKSLKLPLHSDKSGKNSYVVNSLAMLKSKIKSAASVLPLHILASNNANMKGVALNRDKLLRDYQDSMTETIASQLNRVSRVPKSVNQNDIFVVYDDKATSAIELREVTDPTNSKTSTQVIVFNFAHLAPLQPLKQIIDSTTDKRIHLSMASNQELIKLIFKYLSFLT</sequence>
<evidence type="ECO:0000256" key="5">
    <source>
        <dbReference type="ARBA" id="ARBA00023128"/>
    </source>
</evidence>
<evidence type="ECO:0000256" key="3">
    <source>
        <dbReference type="ARBA" id="ARBA00006716"/>
    </source>
</evidence>
<organism evidence="6 7">
    <name type="scientific">Huiozyma naganishii (strain ATCC MYA-139 / BCRC 22969 / CBS 8797 / KCTC 17520 / NBRC 10181 / NCYC 3082 / Yp74L-3)</name>
    <name type="common">Yeast</name>
    <name type="synonym">Kazachstania naganishii</name>
    <dbReference type="NCBI Taxonomy" id="1071383"/>
    <lineage>
        <taxon>Eukaryota</taxon>
        <taxon>Fungi</taxon>
        <taxon>Dikarya</taxon>
        <taxon>Ascomycota</taxon>
        <taxon>Saccharomycotina</taxon>
        <taxon>Saccharomycetes</taxon>
        <taxon>Saccharomycetales</taxon>
        <taxon>Saccharomycetaceae</taxon>
        <taxon>Huiozyma</taxon>
    </lineage>
</organism>
<dbReference type="KEGG" id="kng:KNAG_0A07650"/>
<dbReference type="STRING" id="1071383.J7RFV1"/>
<dbReference type="GeneID" id="34524053"/>
<dbReference type="Pfam" id="PF17068">
    <property type="entry name" value="RRG8"/>
    <property type="match status" value="1"/>
</dbReference>
<protein>
    <recommendedName>
        <fullName evidence="4">Required for respiratory growth protein 8, mitochondrial</fullName>
    </recommendedName>
</protein>